<evidence type="ECO:0000259" key="3">
    <source>
        <dbReference type="Pfam" id="PF03807"/>
    </source>
</evidence>
<organism evidence="5 6">
    <name type="scientific">Niallia nealsonii</name>
    <dbReference type="NCBI Taxonomy" id="115979"/>
    <lineage>
        <taxon>Bacteria</taxon>
        <taxon>Bacillati</taxon>
        <taxon>Bacillota</taxon>
        <taxon>Bacilli</taxon>
        <taxon>Bacillales</taxon>
        <taxon>Bacillaceae</taxon>
        <taxon>Niallia</taxon>
    </lineage>
</organism>
<protein>
    <submittedName>
        <fullName evidence="5">Late competence protein ComER</fullName>
    </submittedName>
</protein>
<proteinExistence type="inferred from homology"/>
<dbReference type="Gene3D" id="3.40.50.720">
    <property type="entry name" value="NAD(P)-binding Rossmann-like Domain"/>
    <property type="match status" value="1"/>
</dbReference>
<evidence type="ECO:0000259" key="4">
    <source>
        <dbReference type="Pfam" id="PF14748"/>
    </source>
</evidence>
<dbReference type="AlphaFoldDB" id="A0A2N0Z4R9"/>
<dbReference type="InterPro" id="IPR000304">
    <property type="entry name" value="Pyrroline-COOH_reductase"/>
</dbReference>
<dbReference type="InterPro" id="IPR029036">
    <property type="entry name" value="P5CR_dimer"/>
</dbReference>
<dbReference type="PIRSF" id="PIRSF000193">
    <property type="entry name" value="Pyrrol-5-carb_rd"/>
    <property type="match status" value="1"/>
</dbReference>
<dbReference type="InterPro" id="IPR008927">
    <property type="entry name" value="6-PGluconate_DH-like_C_sf"/>
</dbReference>
<dbReference type="InterPro" id="IPR036291">
    <property type="entry name" value="NAD(P)-bd_dom_sf"/>
</dbReference>
<dbReference type="Proteomes" id="UP000233375">
    <property type="component" value="Unassembled WGS sequence"/>
</dbReference>
<name>A0A2N0Z4R9_9BACI</name>
<dbReference type="PANTHER" id="PTHR11645:SF51">
    <property type="entry name" value="COME OPERON PROTEIN 4"/>
    <property type="match status" value="1"/>
</dbReference>
<evidence type="ECO:0000256" key="2">
    <source>
        <dbReference type="PIRSR" id="PIRSR000193-1"/>
    </source>
</evidence>
<feature type="domain" description="Pyrroline-5-carboxylate reductase catalytic N-terminal" evidence="3">
    <location>
        <begin position="2"/>
        <end position="97"/>
    </location>
</feature>
<evidence type="ECO:0000313" key="6">
    <source>
        <dbReference type="Proteomes" id="UP000233375"/>
    </source>
</evidence>
<sequence length="277" mass="30672">MKIGIIGTGNMGRILIESMLDSKAISPDSLLIHNRTKSKALQIKKSYPDIVVYDDFIEVAKASDVVFLCIKPRDSIILAKKLAPYITDDMCVVSITSPINAEDLEVFFTCSVARIIPSITNRALTGVSLFSFGKQCTEKWKKILTMIFENFSSPYIIDKNITRAASDIVSCGPAFFSYLTQRFIDGAVEETEMDSQTATLLASEMLIGLGELLKKRYYTLPTLQEKVCVKGGITGVGIEILEKNLGDTFNQLFHATHEKFAEDVELVQNTMLAAKDS</sequence>
<gene>
    <name evidence="5" type="ORF">CWS01_06755</name>
</gene>
<feature type="binding site" evidence="2">
    <location>
        <begin position="6"/>
        <end position="11"/>
    </location>
    <ligand>
        <name>NADP(+)</name>
        <dbReference type="ChEBI" id="CHEBI:58349"/>
    </ligand>
</feature>
<feature type="domain" description="Pyrroline-5-carboxylate reductase dimerisation" evidence="4">
    <location>
        <begin position="163"/>
        <end position="262"/>
    </location>
</feature>
<dbReference type="PROSITE" id="PS00521">
    <property type="entry name" value="P5CR"/>
    <property type="match status" value="1"/>
</dbReference>
<dbReference type="InterPro" id="IPR053790">
    <property type="entry name" value="P5CR-like_CS"/>
</dbReference>
<dbReference type="SUPFAM" id="SSF51735">
    <property type="entry name" value="NAD(P)-binding Rossmann-fold domains"/>
    <property type="match status" value="1"/>
</dbReference>
<dbReference type="GO" id="GO:0004735">
    <property type="term" value="F:pyrroline-5-carboxylate reductase activity"/>
    <property type="evidence" value="ECO:0007669"/>
    <property type="project" value="InterPro"/>
</dbReference>
<dbReference type="Gene3D" id="1.10.3730.10">
    <property type="entry name" value="ProC C-terminal domain-like"/>
    <property type="match status" value="1"/>
</dbReference>
<dbReference type="PANTHER" id="PTHR11645">
    <property type="entry name" value="PYRROLINE-5-CARBOXYLATE REDUCTASE"/>
    <property type="match status" value="1"/>
</dbReference>
<evidence type="ECO:0000256" key="1">
    <source>
        <dbReference type="ARBA" id="ARBA00005525"/>
    </source>
</evidence>
<dbReference type="NCBIfam" id="NF005814">
    <property type="entry name" value="PRK07680.1"/>
    <property type="match status" value="1"/>
</dbReference>
<reference evidence="5 6" key="1">
    <citation type="journal article" date="2003" name="Int. J. Syst. Evol. Microbiol.">
        <title>Bacillus nealsonii sp. nov., isolated from a spacecraft-assembly facility, whose spores are gamma-radiation resistant.</title>
        <authorList>
            <person name="Venkateswaran K."/>
            <person name="Kempf M."/>
            <person name="Chen F."/>
            <person name="Satomi M."/>
            <person name="Nicholson W."/>
            <person name="Kern R."/>
        </authorList>
    </citation>
    <scope>NUCLEOTIDE SEQUENCE [LARGE SCALE GENOMIC DNA]</scope>
    <source>
        <strain evidence="5 6">FO-92</strain>
    </source>
</reference>
<keyword evidence="2" id="KW-0521">NADP</keyword>
<dbReference type="RefSeq" id="WP_101176435.1">
    <property type="nucleotide sequence ID" value="NZ_PISE01000013.1"/>
</dbReference>
<accession>A0A2N0Z4R9</accession>
<dbReference type="GO" id="GO:0055129">
    <property type="term" value="P:L-proline biosynthetic process"/>
    <property type="evidence" value="ECO:0007669"/>
    <property type="project" value="TreeGrafter"/>
</dbReference>
<comment type="similarity">
    <text evidence="1">Belongs to the pyrroline-5-carboxylate reductase family.</text>
</comment>
<dbReference type="SUPFAM" id="SSF48179">
    <property type="entry name" value="6-phosphogluconate dehydrogenase C-terminal domain-like"/>
    <property type="match status" value="1"/>
</dbReference>
<dbReference type="InterPro" id="IPR028939">
    <property type="entry name" value="P5C_Rdtase_cat_N"/>
</dbReference>
<dbReference type="OrthoDB" id="9805754at2"/>
<dbReference type="EMBL" id="PISE01000013">
    <property type="protein sequence ID" value="PKG24497.1"/>
    <property type="molecule type" value="Genomic_DNA"/>
</dbReference>
<dbReference type="Pfam" id="PF14748">
    <property type="entry name" value="P5CR_dimer"/>
    <property type="match status" value="1"/>
</dbReference>
<comment type="caution">
    <text evidence="5">The sequence shown here is derived from an EMBL/GenBank/DDBJ whole genome shotgun (WGS) entry which is preliminary data.</text>
</comment>
<evidence type="ECO:0000313" key="5">
    <source>
        <dbReference type="EMBL" id="PKG24497.1"/>
    </source>
</evidence>
<dbReference type="Pfam" id="PF03807">
    <property type="entry name" value="F420_oxidored"/>
    <property type="match status" value="1"/>
</dbReference>
<keyword evidence="6" id="KW-1185">Reference proteome</keyword>